<feature type="region of interest" description="Disordered" evidence="1">
    <location>
        <begin position="674"/>
        <end position="723"/>
    </location>
</feature>
<dbReference type="InParanoid" id="A0A6J2XAP0"/>
<feature type="compositionally biased region" description="Polar residues" evidence="1">
    <location>
        <begin position="42"/>
        <end position="64"/>
    </location>
</feature>
<evidence type="ECO:0000256" key="1">
    <source>
        <dbReference type="SAM" id="MobiDB-lite"/>
    </source>
</evidence>
<evidence type="ECO:0000313" key="2">
    <source>
        <dbReference type="Proteomes" id="UP000504635"/>
    </source>
</evidence>
<feature type="region of interest" description="Disordered" evidence="1">
    <location>
        <begin position="1032"/>
        <end position="1087"/>
    </location>
</feature>
<reference evidence="3" key="1">
    <citation type="submission" date="2025-08" db="UniProtKB">
        <authorList>
            <consortium name="RefSeq"/>
        </authorList>
    </citation>
    <scope>IDENTIFICATION</scope>
    <source>
        <tissue evidence="3">Gonads</tissue>
    </source>
</reference>
<evidence type="ECO:0000313" key="3">
    <source>
        <dbReference type="RefSeq" id="XP_030748226.1"/>
    </source>
</evidence>
<gene>
    <name evidence="3" type="primary">LOC115876555</name>
</gene>
<feature type="compositionally biased region" description="Polar residues" evidence="1">
    <location>
        <begin position="1053"/>
        <end position="1065"/>
    </location>
</feature>
<dbReference type="Proteomes" id="UP000504635">
    <property type="component" value="Unplaced"/>
</dbReference>
<feature type="region of interest" description="Disordered" evidence="1">
    <location>
        <begin position="1461"/>
        <end position="1499"/>
    </location>
</feature>
<proteinExistence type="predicted"/>
<feature type="compositionally biased region" description="Polar residues" evidence="1">
    <location>
        <begin position="705"/>
        <end position="719"/>
    </location>
</feature>
<feature type="region of interest" description="Disordered" evidence="1">
    <location>
        <begin position="36"/>
        <end position="86"/>
    </location>
</feature>
<feature type="compositionally biased region" description="Basic and acidic residues" evidence="1">
    <location>
        <begin position="68"/>
        <end position="86"/>
    </location>
</feature>
<dbReference type="KEGG" id="soy:115876555"/>
<sequence length="2097" mass="237768">MFKVFEKPPRPIRIAFLQWRIQGNGCLMQNAGQYGPGAAGAHQSQHFVPAESSPNGGSTTSSLRQFRKKDVDKAQSEQGHKQVSEAHVARVAPQNHYPPASSDCYSYPTHQFSDYSPQVKYSDTAEHSQPNLMSASVIQKPKSKDYMEICNMQQPHMKPTYSNHIPNHQQFQHENSQYLHKDPTQIHPSGFKPEAHFFQKEQHQYQQLSTHPMQHKFNPIMAQNMRKYSTPTPSDNPFLNKLSKIHPSMARSIISDHHLQDTQGNYPAMDQRNLYSQQNHRYYPGPMYQQNQYSPNSTYPMNTPHYANYPSTPYNYPRNSQMSAMSARFHMERSMSPSRRAYPENIHMTHMACHNIGPKVTPPHNYPNQYGGPEYSQHYQHRRIPQDMFPPSCRPPQYIQNHHQIAGQEMQEMSESRVSPSDSLKKFIENWAEEEPNNEAGSIEAGSLREKAREEAPSETVYMINANDVQYFENNGIPLVTTDSGGIQLTSENYQYLLKNGLIDNSGIVRIMEPNTNNERVVNLQIMESAKSDCMMVNKNSKTTDIEIMQMPIKKEENNRKVVIHQNTVISSAKQVLPTQQNVDLHSVNKDLATGICVTKELVDKNCSPINLDHLNCNNDETDQSVLVTPSNTSDSYKTSSFETSDMLNSFNVKSPELKSMPIIDLFGESNLEHNKVPDEVEEENTKDEHSTSKNSANKCHKNDTSLTQSEITHNVSSSTDKDLIESLTPEKLDAEKQTEISLDDLINNKLEDTEHCSTQHEICKNEGNREKLDDKNNSVGEDNNVKNFSLSVLVENTNISILKTNSEASEQLNLDIKTDHNEYNIDVAAEINLNQNTTSKPIGKRKRIFSVDDIIYNIGNNTKKVLNDDSVSCSTETLTDFINHEISYSSLEQLLIVDHKKYYLKKSADIATENTFNELSKAISDDQINSPLTNADTEMHTCLSPKKENYGKLEQNDDKTLNSKSIDTVQDFSQKLNNEEDVNEEVKKSVLDSSYSDTITADQIVANDDSTLFKEDVLQCYSNVNKDEQKSAKRIDTNDTLITNEDLDPTDPSKSPHNNQTQQEIEGIKKSSQSSNSNEIEEVTSPTNNVQYRKAISIEESSVLLEIAGELMEISINVVNGKKVITVLPISEDTVVDFNDNYECSSNIVNSQIDKSPISIIEQDFENSTEKVSTLEENLQLEDTTCDKNNSDIQEDLTITEDTLNIAVISKESLVDGYTIEDSIDKISKDLCIAESDSNNLSPRIIDSKHIDEIQDDDLEPKIEIILTEESSSNIELLECPIDEGNILMSDCLSHEVVVSDPLEGIGLLDEVDGSNNTNLILEPVTTTNIINDDSLDDKSQKNITENTSPVIEKDDECDNATVKTSSEEDRLNENCRSNNSKQDTRISKPEVLILSPTSTNLDDHFTNSKENIYLDIKLPSVDCETTECSSAITTKAAKKSYDMDLQIPSVTTSGDVSIKINKRPTTPHDKVSSSRKEQIHKNISKSNKSVVKKTKKKSRYVKVPLNLNDRKSSKMDVKRNAIIKDVIHKVKNKEKLKFDEQNSTETDEEFVDFKELLRARKLKKQRKLEEMKEKKIQLKPPKNEHSDKGMKSIEVSSSISKEKQPLSLDHIPAKDQNTTNIEKDTLQSEDDINLLSHGSLNSKLNKGEFIEKDYKCTEQLGSKTEAGNEEDKKKEIKLIPKKILRKSVSFSEDLPTSTSSAITTSVQCVDKKTIYSSEASSEVKVENNPVTKPLQNQIIVPSVSELIEENGPVGKRKISYLDYVKRRKKEINYRSSSTEEKSPDKELRRDSNTSNDEFSIYLETGYKTTNSKTLSDLKTSFVIHSSDWEDSQSPKREYKQSSEECLIREFSGLIKTNSKKSVIDVNEFISQDSSIDVKLKEYKEKVHSKLNSLNIQIPKFKTQTLEKNTENKPKLTVDPYESSNLIKRFLNNEKMSLSEMDKVKRIISYKRYIQQQKKDKLSISPTSNTTVSSNLLDDNHTTSIQNSYEIKNSSNGDLSEMKLHIKKVCSKRKLDVDGDSEKSEVSAENSEDYSVYNRLGKDGLPKMIFKRNRHSNVSDENDEFQPIVKLERLDLNRVKELYNITVSNICDLGTK</sequence>
<feature type="compositionally biased region" description="Basic and acidic residues" evidence="1">
    <location>
        <begin position="1779"/>
        <end position="1793"/>
    </location>
</feature>
<feature type="compositionally biased region" description="Basic and acidic residues" evidence="1">
    <location>
        <begin position="1468"/>
        <end position="1482"/>
    </location>
</feature>
<feature type="region of interest" description="Disordered" evidence="1">
    <location>
        <begin position="1573"/>
        <end position="1592"/>
    </location>
</feature>
<accession>A0A6J2XAP0</accession>
<name>A0A6J2XAP0_SITOR</name>
<feature type="region of interest" description="Disordered" evidence="1">
    <location>
        <begin position="1774"/>
        <end position="1794"/>
    </location>
</feature>
<dbReference type="OrthoDB" id="6784780at2759"/>
<organism evidence="2 3">
    <name type="scientific">Sitophilus oryzae</name>
    <name type="common">Rice weevil</name>
    <name type="synonym">Curculio oryzae</name>
    <dbReference type="NCBI Taxonomy" id="7048"/>
    <lineage>
        <taxon>Eukaryota</taxon>
        <taxon>Metazoa</taxon>
        <taxon>Ecdysozoa</taxon>
        <taxon>Arthropoda</taxon>
        <taxon>Hexapoda</taxon>
        <taxon>Insecta</taxon>
        <taxon>Pterygota</taxon>
        <taxon>Neoptera</taxon>
        <taxon>Endopterygota</taxon>
        <taxon>Coleoptera</taxon>
        <taxon>Polyphaga</taxon>
        <taxon>Cucujiformia</taxon>
        <taxon>Curculionidae</taxon>
        <taxon>Dryophthorinae</taxon>
        <taxon>Sitophilus</taxon>
    </lineage>
</organism>
<dbReference type="GeneID" id="115876555"/>
<protein>
    <submittedName>
        <fullName evidence="3">Leucine-rich repeat-containing protein DDB_G0290503</fullName>
    </submittedName>
</protein>
<dbReference type="RefSeq" id="XP_030748226.1">
    <property type="nucleotide sequence ID" value="XM_030892366.1"/>
</dbReference>
<keyword evidence="2" id="KW-1185">Reference proteome</keyword>